<evidence type="ECO:0000313" key="4">
    <source>
        <dbReference type="Proteomes" id="UP001597387"/>
    </source>
</evidence>
<feature type="compositionally biased region" description="Basic and acidic residues" evidence="1">
    <location>
        <begin position="170"/>
        <end position="189"/>
    </location>
</feature>
<dbReference type="InterPro" id="IPR032871">
    <property type="entry name" value="AHH_dom_containing"/>
</dbReference>
<feature type="compositionally biased region" description="Polar residues" evidence="1">
    <location>
        <begin position="158"/>
        <end position="169"/>
    </location>
</feature>
<dbReference type="Pfam" id="PF14412">
    <property type="entry name" value="AHH"/>
    <property type="match status" value="1"/>
</dbReference>
<dbReference type="RefSeq" id="WP_255904110.1">
    <property type="nucleotide sequence ID" value="NZ_JAFMZO010000004.1"/>
</dbReference>
<feature type="region of interest" description="Disordered" evidence="1">
    <location>
        <begin position="60"/>
        <end position="93"/>
    </location>
</feature>
<organism evidence="3 4">
    <name type="scientific">Paradesertivirga mongoliensis</name>
    <dbReference type="NCBI Taxonomy" id="2100740"/>
    <lineage>
        <taxon>Bacteria</taxon>
        <taxon>Pseudomonadati</taxon>
        <taxon>Bacteroidota</taxon>
        <taxon>Sphingobacteriia</taxon>
        <taxon>Sphingobacteriales</taxon>
        <taxon>Sphingobacteriaceae</taxon>
        <taxon>Paradesertivirga</taxon>
    </lineage>
</organism>
<protein>
    <submittedName>
        <fullName evidence="3">DUF4157 domain-containing protein</fullName>
    </submittedName>
</protein>
<reference evidence="4" key="1">
    <citation type="journal article" date="2019" name="Int. J. Syst. Evol. Microbiol.">
        <title>The Global Catalogue of Microorganisms (GCM) 10K type strain sequencing project: providing services to taxonomists for standard genome sequencing and annotation.</title>
        <authorList>
            <consortium name="The Broad Institute Genomics Platform"/>
            <consortium name="The Broad Institute Genome Sequencing Center for Infectious Disease"/>
            <person name="Wu L."/>
            <person name="Ma J."/>
        </authorList>
    </citation>
    <scope>NUCLEOTIDE SEQUENCE [LARGE SCALE GENOMIC DNA]</scope>
    <source>
        <strain evidence="4">KCTC 42217</strain>
    </source>
</reference>
<dbReference type="Pfam" id="PF13699">
    <property type="entry name" value="eCIS_core"/>
    <property type="match status" value="1"/>
</dbReference>
<gene>
    <name evidence="3" type="ORF">ACFSJU_18080</name>
</gene>
<feature type="compositionally biased region" description="Basic and acidic residues" evidence="1">
    <location>
        <begin position="22"/>
        <end position="33"/>
    </location>
</feature>
<sequence>MKATRRRTRPLTARQKTPSPGKDSELPFFRKEADGPGFFDRSSNFFGARPQVHRSCADCEESDDKEALQRKRFESSLNDSKGQGSALPGPTKGFMENTFHRNFSNVRIHSGTPASIMSRQIHAKAFTHQQDIYFDEGQYAPETSEGKSLLAHELTHVVQQGNSQSGSLQKQDDEKELPAVQREEEDKAVESSGDAGTESGEKVFNDKDPEFVLVEFMSKLDAVAAQNATGTQDENTGDASGADPTEEDKQLEYELNEAKDWLGSGAQAFRKRLLIETELMRLDDGGYRQSVIDTYYAEEGGGPVYLDAVKANIDTQSSGEAETMNRLNVNIGLGLTPENFIDNWYIIGKNAADAFPQFSWEIVRPLITPADYIGQNITFGFSSSQKDYYASMNSLSVDMSYNGLPVSFIPSLSLSYYSLVKSKAAPSLIKMPQKAWMYDHFFSPEEVDLHSETMKKYVHALVAYADFSFRSAVYQEWIKAGIFKWQSFNAMSIHLFRKQYPSGFTKVDDFYQFAHKGAFSGLGIIGAAWLQDIYAGGRSPYLELSLLAQKARENGEKHFITFGTSAFNDFNTSLTNADYRIAGLGKNERLVEAITWSIEKGFAAQGITALLANLDTILMEILKDTIKDKAKRKAIMTGIGMAGPWGRAISLIYNLWELFEDTKDKIELALLISSFIKLLDEARETTKVTGMQRSSAKLAQAYETTFQLLIQKLGSILMDKLPKAAAKKIKEGSDRKNKMSEAQRMNLLAESATQDDVAKLDADHLEAEMETALKTRPSKPAEPDSDFDAMVVLPNSHTWKRNKKTGVWCRSSAECKTRTLDKEFIDELDAKANNLDDEFSEMGGYGVKDNIPLPETGVYRNNKPVRQTQRTQLRSRMTAPAWASGGRDWNAHHVIPWGFLNHGTFDVLRSHGGWDHNDLANSLALPTQRGIKGAEHLPVHQVSLTDLQNKGAFHDVTYHGVYSQKVKAKLDAMLDKFEHDPKKLREEVHKLIQDLKANELISSKMATLF</sequence>
<dbReference type="EMBL" id="JBHUHZ010000003">
    <property type="protein sequence ID" value="MFD2164323.1"/>
    <property type="molecule type" value="Genomic_DNA"/>
</dbReference>
<evidence type="ECO:0000256" key="1">
    <source>
        <dbReference type="SAM" id="MobiDB-lite"/>
    </source>
</evidence>
<keyword evidence="4" id="KW-1185">Reference proteome</keyword>
<evidence type="ECO:0000313" key="3">
    <source>
        <dbReference type="EMBL" id="MFD2164323.1"/>
    </source>
</evidence>
<evidence type="ECO:0000259" key="2">
    <source>
        <dbReference type="Pfam" id="PF13699"/>
    </source>
</evidence>
<comment type="caution">
    <text evidence="3">The sequence shown here is derived from an EMBL/GenBank/DDBJ whole genome shotgun (WGS) entry which is preliminary data.</text>
</comment>
<accession>A0ABW4ZQC1</accession>
<feature type="region of interest" description="Disordered" evidence="1">
    <location>
        <begin position="227"/>
        <end position="247"/>
    </location>
</feature>
<dbReference type="Proteomes" id="UP001597387">
    <property type="component" value="Unassembled WGS sequence"/>
</dbReference>
<feature type="domain" description="eCIS core" evidence="2">
    <location>
        <begin position="87"/>
        <end position="162"/>
    </location>
</feature>
<name>A0ABW4ZQC1_9SPHI</name>
<feature type="compositionally biased region" description="Polar residues" evidence="1">
    <location>
        <begin position="227"/>
        <end position="238"/>
    </location>
</feature>
<feature type="region of interest" description="Disordered" evidence="1">
    <location>
        <begin position="1"/>
        <end position="33"/>
    </location>
</feature>
<dbReference type="InterPro" id="IPR025295">
    <property type="entry name" value="eCIS_core_dom"/>
</dbReference>
<feature type="compositionally biased region" description="Basic and acidic residues" evidence="1">
    <location>
        <begin position="65"/>
        <end position="74"/>
    </location>
</feature>
<feature type="region of interest" description="Disordered" evidence="1">
    <location>
        <begin position="158"/>
        <end position="204"/>
    </location>
</feature>
<proteinExistence type="predicted"/>